<dbReference type="SUPFAM" id="SSF161098">
    <property type="entry name" value="MetI-like"/>
    <property type="match status" value="1"/>
</dbReference>
<feature type="transmembrane region" description="Helical" evidence="7">
    <location>
        <begin position="215"/>
        <end position="236"/>
    </location>
</feature>
<dbReference type="GO" id="GO:0005886">
    <property type="term" value="C:plasma membrane"/>
    <property type="evidence" value="ECO:0007669"/>
    <property type="project" value="UniProtKB-SubCell"/>
</dbReference>
<comment type="subcellular location">
    <subcellularLocation>
        <location evidence="1">Cell membrane</location>
        <topology evidence="1">Multi-pass membrane protein</topology>
    </subcellularLocation>
</comment>
<keyword evidence="3" id="KW-1003">Cell membrane</keyword>
<evidence type="ECO:0000313" key="9">
    <source>
        <dbReference type="EMBL" id="SVB32017.1"/>
    </source>
</evidence>
<gene>
    <name evidence="9" type="ORF">METZ01_LOCUS184871</name>
</gene>
<evidence type="ECO:0000256" key="2">
    <source>
        <dbReference type="ARBA" id="ARBA00022448"/>
    </source>
</evidence>
<accession>A0A382D344</accession>
<proteinExistence type="predicted"/>
<feature type="transmembrane region" description="Helical" evidence="7">
    <location>
        <begin position="90"/>
        <end position="112"/>
    </location>
</feature>
<evidence type="ECO:0000256" key="7">
    <source>
        <dbReference type="SAM" id="Phobius"/>
    </source>
</evidence>
<dbReference type="AlphaFoldDB" id="A0A382D344"/>
<dbReference type="PROSITE" id="PS50928">
    <property type="entry name" value="ABC_TM1"/>
    <property type="match status" value="1"/>
</dbReference>
<dbReference type="InterPro" id="IPR000515">
    <property type="entry name" value="MetI-like"/>
</dbReference>
<dbReference type="CDD" id="cd06261">
    <property type="entry name" value="TM_PBP2"/>
    <property type="match status" value="1"/>
</dbReference>
<dbReference type="PANTHER" id="PTHR30151">
    <property type="entry name" value="ALKANE SULFONATE ABC TRANSPORTER-RELATED, MEMBRANE SUBUNIT"/>
    <property type="match status" value="1"/>
</dbReference>
<protein>
    <recommendedName>
        <fullName evidence="8">ABC transmembrane type-1 domain-containing protein</fullName>
    </recommendedName>
</protein>
<feature type="domain" description="ABC transmembrane type-1" evidence="8">
    <location>
        <begin position="52"/>
        <end position="237"/>
    </location>
</feature>
<reference evidence="9" key="1">
    <citation type="submission" date="2018-05" db="EMBL/GenBank/DDBJ databases">
        <authorList>
            <person name="Lanie J.A."/>
            <person name="Ng W.-L."/>
            <person name="Kazmierczak K.M."/>
            <person name="Andrzejewski T.M."/>
            <person name="Davidsen T.M."/>
            <person name="Wayne K.J."/>
            <person name="Tettelin H."/>
            <person name="Glass J.I."/>
            <person name="Rusch D."/>
            <person name="Podicherti R."/>
            <person name="Tsui H.-C.T."/>
            <person name="Winkler M.E."/>
        </authorList>
    </citation>
    <scope>NUCLEOTIDE SEQUENCE</scope>
</reference>
<evidence type="ECO:0000256" key="3">
    <source>
        <dbReference type="ARBA" id="ARBA00022475"/>
    </source>
</evidence>
<name>A0A382D344_9ZZZZ</name>
<dbReference type="PANTHER" id="PTHR30151:SF0">
    <property type="entry name" value="ABC TRANSPORTER PERMEASE PROTEIN MJ0413-RELATED"/>
    <property type="match status" value="1"/>
</dbReference>
<evidence type="ECO:0000256" key="1">
    <source>
        <dbReference type="ARBA" id="ARBA00004651"/>
    </source>
</evidence>
<feature type="transmembrane region" description="Helical" evidence="7">
    <location>
        <begin position="118"/>
        <end position="140"/>
    </location>
</feature>
<evidence type="ECO:0000256" key="4">
    <source>
        <dbReference type="ARBA" id="ARBA00022692"/>
    </source>
</evidence>
<dbReference type="EMBL" id="UINC01037076">
    <property type="protein sequence ID" value="SVB32017.1"/>
    <property type="molecule type" value="Genomic_DNA"/>
</dbReference>
<dbReference type="InterPro" id="IPR035906">
    <property type="entry name" value="MetI-like_sf"/>
</dbReference>
<evidence type="ECO:0000256" key="6">
    <source>
        <dbReference type="ARBA" id="ARBA00023136"/>
    </source>
</evidence>
<keyword evidence="5 7" id="KW-1133">Transmembrane helix</keyword>
<dbReference type="Gene3D" id="1.10.3720.10">
    <property type="entry name" value="MetI-like"/>
    <property type="match status" value="1"/>
</dbReference>
<feature type="transmembrane region" description="Helical" evidence="7">
    <location>
        <begin position="170"/>
        <end position="195"/>
    </location>
</feature>
<keyword evidence="6 7" id="KW-0472">Membrane</keyword>
<dbReference type="GO" id="GO:0055085">
    <property type="term" value="P:transmembrane transport"/>
    <property type="evidence" value="ECO:0007669"/>
    <property type="project" value="InterPro"/>
</dbReference>
<keyword evidence="4 7" id="KW-0812">Transmembrane</keyword>
<evidence type="ECO:0000256" key="5">
    <source>
        <dbReference type="ARBA" id="ARBA00022989"/>
    </source>
</evidence>
<evidence type="ECO:0000259" key="8">
    <source>
        <dbReference type="PROSITE" id="PS50928"/>
    </source>
</evidence>
<keyword evidence="2" id="KW-0813">Transport</keyword>
<feature type="transmembrane region" description="Helical" evidence="7">
    <location>
        <begin position="59"/>
        <end position="78"/>
    </location>
</feature>
<organism evidence="9">
    <name type="scientific">marine metagenome</name>
    <dbReference type="NCBI Taxonomy" id="408172"/>
    <lineage>
        <taxon>unclassified sequences</taxon>
        <taxon>metagenomes</taxon>
        <taxon>ecological metagenomes</taxon>
    </lineage>
</organism>
<sequence length="251" mass="27866">MMLVAPVVGLLMFFGLWELYVWAAGVRPITLPPPSRILHHVVEEPGFYSEHAWITMKEAALGFWLGFAAALAVATFMAHSRFLERSTIPVIVLLQSTPVAVLAPVFLIWFGFNIWPKVLVAAVFCFIPFVMNAFTGLRAIDESTYELMRSVSSSRWEIFWKLRLPHSMPYLFSSARICLGLALVGAVIGEMFAGSTGGLGNTARVAQTRLLVDQLWGSIYVLALIGVIANLILAAVESRVLRWHSSQSTRR</sequence>
<dbReference type="Pfam" id="PF00528">
    <property type="entry name" value="BPD_transp_1"/>
    <property type="match status" value="1"/>
</dbReference>